<dbReference type="InParanoid" id="D6RLE0"/>
<feature type="signal peptide" evidence="1">
    <location>
        <begin position="1"/>
        <end position="23"/>
    </location>
</feature>
<dbReference type="eggNOG" id="ENOG502SSKE">
    <property type="taxonomic scope" value="Eukaryota"/>
</dbReference>
<dbReference type="HOGENOM" id="CLU_083660_2_1_1"/>
<organism evidence="2 3">
    <name type="scientific">Coprinopsis cinerea (strain Okayama-7 / 130 / ATCC MYA-4618 / FGSC 9003)</name>
    <name type="common">Inky cap fungus</name>
    <name type="synonym">Hormographiella aspergillata</name>
    <dbReference type="NCBI Taxonomy" id="240176"/>
    <lineage>
        <taxon>Eukaryota</taxon>
        <taxon>Fungi</taxon>
        <taxon>Dikarya</taxon>
        <taxon>Basidiomycota</taxon>
        <taxon>Agaricomycotina</taxon>
        <taxon>Agaricomycetes</taxon>
        <taxon>Agaricomycetidae</taxon>
        <taxon>Agaricales</taxon>
        <taxon>Agaricineae</taxon>
        <taxon>Psathyrellaceae</taxon>
        <taxon>Coprinopsis</taxon>
    </lineage>
</organism>
<dbReference type="AlphaFoldDB" id="D6RLE0"/>
<proteinExistence type="predicted"/>
<sequence length="140" mass="15090">MRSFKASLVLVLSALHNSPVIDALPSPGGQNVQDVYAPPVLRPMNGEVLTAGQVFRVVWDVTSPPHQITNPFGVIKLRKGNYTMSGSLAAGFSILQGSAPIVIPPVAEGDDYRIVLFGDSGNWSPPFRIVPPRRPVHCHN</sequence>
<feature type="chain" id="PRO_5003087446" evidence="1">
    <location>
        <begin position="24"/>
        <end position="140"/>
    </location>
</feature>
<evidence type="ECO:0000256" key="1">
    <source>
        <dbReference type="SAM" id="SignalP"/>
    </source>
</evidence>
<name>D6RLE0_COPC7</name>
<dbReference type="VEuPathDB" id="FungiDB:CC1G_14231"/>
<dbReference type="GeneID" id="9378571"/>
<dbReference type="KEGG" id="cci:CC1G_14231"/>
<dbReference type="EMBL" id="AACS02000003">
    <property type="protein sequence ID" value="EFI28206.1"/>
    <property type="molecule type" value="Genomic_DNA"/>
</dbReference>
<evidence type="ECO:0000313" key="3">
    <source>
        <dbReference type="Proteomes" id="UP000001861"/>
    </source>
</evidence>
<reference evidence="2 3" key="1">
    <citation type="journal article" date="2010" name="Proc. Natl. Acad. Sci. U.S.A.">
        <title>Insights into evolution of multicellular fungi from the assembled chromosomes of the mushroom Coprinopsis cinerea (Coprinus cinereus).</title>
        <authorList>
            <person name="Stajich J.E."/>
            <person name="Wilke S.K."/>
            <person name="Ahren D."/>
            <person name="Au C.H."/>
            <person name="Birren B.W."/>
            <person name="Borodovsky M."/>
            <person name="Burns C."/>
            <person name="Canback B."/>
            <person name="Casselton L.A."/>
            <person name="Cheng C.K."/>
            <person name="Deng J."/>
            <person name="Dietrich F.S."/>
            <person name="Fargo D.C."/>
            <person name="Farman M.L."/>
            <person name="Gathman A.C."/>
            <person name="Goldberg J."/>
            <person name="Guigo R."/>
            <person name="Hoegger P.J."/>
            <person name="Hooker J.B."/>
            <person name="Huggins A."/>
            <person name="James T.Y."/>
            <person name="Kamada T."/>
            <person name="Kilaru S."/>
            <person name="Kodira C."/>
            <person name="Kues U."/>
            <person name="Kupfer D."/>
            <person name="Kwan H.S."/>
            <person name="Lomsadze A."/>
            <person name="Li W."/>
            <person name="Lilly W.W."/>
            <person name="Ma L.J."/>
            <person name="Mackey A.J."/>
            <person name="Manning G."/>
            <person name="Martin F."/>
            <person name="Muraguchi H."/>
            <person name="Natvig D.O."/>
            <person name="Palmerini H."/>
            <person name="Ramesh M.A."/>
            <person name="Rehmeyer C.J."/>
            <person name="Roe B.A."/>
            <person name="Shenoy N."/>
            <person name="Stanke M."/>
            <person name="Ter-Hovhannisyan V."/>
            <person name="Tunlid A."/>
            <person name="Velagapudi R."/>
            <person name="Vision T.J."/>
            <person name="Zeng Q."/>
            <person name="Zolan M.E."/>
            <person name="Pukkila P.J."/>
        </authorList>
    </citation>
    <scope>NUCLEOTIDE SEQUENCE [LARGE SCALE GENOMIC DNA]</scope>
    <source>
        <strain evidence="3">Okayama-7 / 130 / ATCC MYA-4618 / FGSC 9003</strain>
    </source>
</reference>
<dbReference type="Proteomes" id="UP000001861">
    <property type="component" value="Unassembled WGS sequence"/>
</dbReference>
<keyword evidence="1" id="KW-0732">Signal</keyword>
<dbReference type="OMA" id="TWDTANH"/>
<dbReference type="OrthoDB" id="2317741at2759"/>
<dbReference type="RefSeq" id="XP_002911700.1">
    <property type="nucleotide sequence ID" value="XM_002911654.1"/>
</dbReference>
<comment type="caution">
    <text evidence="2">The sequence shown here is derived from an EMBL/GenBank/DDBJ whole genome shotgun (WGS) entry which is preliminary data.</text>
</comment>
<keyword evidence="3" id="KW-1185">Reference proteome</keyword>
<evidence type="ECO:0000313" key="2">
    <source>
        <dbReference type="EMBL" id="EFI28206.1"/>
    </source>
</evidence>
<protein>
    <submittedName>
        <fullName evidence="2">Uncharacterized protein</fullName>
    </submittedName>
</protein>
<gene>
    <name evidence="2" type="ORF">CC1G_14231</name>
</gene>
<accession>D6RLE0</accession>